<feature type="binding site" evidence="4">
    <location>
        <position position="173"/>
    </location>
    <ligand>
        <name>Zn(2+)</name>
        <dbReference type="ChEBI" id="CHEBI:29105"/>
    </ligand>
</feature>
<feature type="binding site" evidence="4">
    <location>
        <position position="176"/>
    </location>
    <ligand>
        <name>Zn(2+)</name>
        <dbReference type="ChEBI" id="CHEBI:29105"/>
    </ligand>
</feature>
<dbReference type="Pfam" id="PF02146">
    <property type="entry name" value="SIR2"/>
    <property type="match status" value="1"/>
</dbReference>
<comment type="caution">
    <text evidence="6">The sequence shown here is derived from an EMBL/GenBank/DDBJ whole genome shotgun (WGS) entry which is preliminary data.</text>
</comment>
<dbReference type="GO" id="GO:0046872">
    <property type="term" value="F:metal ion binding"/>
    <property type="evidence" value="ECO:0007669"/>
    <property type="project" value="UniProtKB-KW"/>
</dbReference>
<evidence type="ECO:0000313" key="7">
    <source>
        <dbReference type="Proteomes" id="UP000294200"/>
    </source>
</evidence>
<feature type="binding site" evidence="4">
    <location>
        <position position="146"/>
    </location>
    <ligand>
        <name>Zn(2+)</name>
        <dbReference type="ChEBI" id="CHEBI:29105"/>
    </ligand>
</feature>
<keyword evidence="2" id="KW-0808">Transferase</keyword>
<dbReference type="PANTHER" id="PTHR11085">
    <property type="entry name" value="NAD-DEPENDENT PROTEIN DEACYLASE SIRTUIN-5, MITOCHONDRIAL-RELATED"/>
    <property type="match status" value="1"/>
</dbReference>
<dbReference type="GO" id="GO:0017136">
    <property type="term" value="F:histone deacetylase activity, NAD-dependent"/>
    <property type="evidence" value="ECO:0007669"/>
    <property type="project" value="TreeGrafter"/>
</dbReference>
<evidence type="ECO:0000259" key="5">
    <source>
        <dbReference type="PROSITE" id="PS50305"/>
    </source>
</evidence>
<organism evidence="6 7">
    <name type="scientific">Paraburkholderia steynii</name>
    <dbReference type="NCBI Taxonomy" id="1245441"/>
    <lineage>
        <taxon>Bacteria</taxon>
        <taxon>Pseudomonadati</taxon>
        <taxon>Pseudomonadota</taxon>
        <taxon>Betaproteobacteria</taxon>
        <taxon>Burkholderiales</taxon>
        <taxon>Burkholderiaceae</taxon>
        <taxon>Paraburkholderia</taxon>
    </lineage>
</organism>
<dbReference type="Proteomes" id="UP000294200">
    <property type="component" value="Unassembled WGS sequence"/>
</dbReference>
<evidence type="ECO:0000313" key="6">
    <source>
        <dbReference type="EMBL" id="TCG09269.1"/>
    </source>
</evidence>
<dbReference type="InterPro" id="IPR003000">
    <property type="entry name" value="Sirtuin"/>
</dbReference>
<dbReference type="PROSITE" id="PS50305">
    <property type="entry name" value="SIRTUIN"/>
    <property type="match status" value="1"/>
</dbReference>
<sequence length="281" mass="30926">MNDQQQAIEQAAAWLRDTDGLLVTAGAGIGVDSGLPDFRGNEGLWRAYPALGAAQIGFQSIANPTSFLDDPLLAWGFYGHRLKLYREIVPHAGFAILQRWAQRMPRGAFVRTSNVDGQFQRAGFAEETVAECHGSIHHLQCVLPCCSRIWPATEFEPQVDEQACRLVGPLPGCPDCGGIARPNVLMFYDAAWLSRRTDAQEARLQRWIGSTRRIVTVELGAGTSLPTIRRFSERHGPRVIRINLREPQIDPEKGIGIQGGALETLVALDHALDQADGAPRR</sequence>
<feature type="binding site" evidence="4">
    <location>
        <position position="141"/>
    </location>
    <ligand>
        <name>Zn(2+)</name>
        <dbReference type="ChEBI" id="CHEBI:29105"/>
    </ligand>
</feature>
<feature type="active site" description="Proton acceptor" evidence="4">
    <location>
        <position position="133"/>
    </location>
</feature>
<dbReference type="InterPro" id="IPR026590">
    <property type="entry name" value="Ssirtuin_cat_dom"/>
</dbReference>
<protein>
    <recommendedName>
        <fullName evidence="1">protein acetyllysine N-acetyltransferase</fullName>
        <ecNumber evidence="1">2.3.1.286</ecNumber>
    </recommendedName>
</protein>
<keyword evidence="3" id="KW-0520">NAD</keyword>
<dbReference type="InterPro" id="IPR029035">
    <property type="entry name" value="DHS-like_NAD/FAD-binding_dom"/>
</dbReference>
<dbReference type="AlphaFoldDB" id="A0A4R0XPC7"/>
<dbReference type="EMBL" id="MWML01000014">
    <property type="protein sequence ID" value="TCG09269.1"/>
    <property type="molecule type" value="Genomic_DNA"/>
</dbReference>
<evidence type="ECO:0000256" key="4">
    <source>
        <dbReference type="PROSITE-ProRule" id="PRU00236"/>
    </source>
</evidence>
<evidence type="ECO:0000256" key="2">
    <source>
        <dbReference type="ARBA" id="ARBA00022679"/>
    </source>
</evidence>
<dbReference type="GO" id="GO:0070403">
    <property type="term" value="F:NAD+ binding"/>
    <property type="evidence" value="ECO:0007669"/>
    <property type="project" value="InterPro"/>
</dbReference>
<dbReference type="PANTHER" id="PTHR11085:SF4">
    <property type="entry name" value="NAD-DEPENDENT PROTEIN DEACYLASE"/>
    <property type="match status" value="1"/>
</dbReference>
<dbReference type="Gene3D" id="3.40.50.1220">
    <property type="entry name" value="TPP-binding domain"/>
    <property type="match status" value="1"/>
</dbReference>
<accession>A0A4R0XPC7</accession>
<dbReference type="SUPFAM" id="SSF52467">
    <property type="entry name" value="DHS-like NAD/FAD-binding domain"/>
    <property type="match status" value="1"/>
</dbReference>
<dbReference type="Gene3D" id="3.30.1600.10">
    <property type="entry name" value="SIR2/SIRT2 'Small Domain"/>
    <property type="match status" value="1"/>
</dbReference>
<dbReference type="EC" id="2.3.1.286" evidence="1"/>
<dbReference type="InterPro" id="IPR050134">
    <property type="entry name" value="NAD-dep_sirtuin_deacylases"/>
</dbReference>
<name>A0A4R0XPC7_9BURK</name>
<feature type="domain" description="Deacetylase sirtuin-type" evidence="5">
    <location>
        <begin position="1"/>
        <end position="281"/>
    </location>
</feature>
<reference evidence="6 7" key="1">
    <citation type="submission" date="2017-02" db="EMBL/GenBank/DDBJ databases">
        <title>Paraburkholderia sophoroidis sp. nov. and Paraburkholderia steynii sp. nov. rhizobial symbionts of the fynbos legume Hypocalyptus sophoroides.</title>
        <authorList>
            <person name="Steenkamp E.T."/>
            <person name="Beukes C.W."/>
            <person name="Van Zyl E."/>
            <person name="Avontuur J."/>
            <person name="Chan W.Y."/>
            <person name="Hassen A."/>
            <person name="Palmer M."/>
            <person name="Mthombeni L."/>
            <person name="Phalane F."/>
            <person name="Sereme K."/>
            <person name="Venter S.N."/>
        </authorList>
    </citation>
    <scope>NUCLEOTIDE SEQUENCE [LARGE SCALE GENOMIC DNA]</scope>
    <source>
        <strain evidence="6 7">HC1.1ba</strain>
    </source>
</reference>
<gene>
    <name evidence="6" type="ORF">BZM27_06400</name>
</gene>
<proteinExistence type="predicted"/>
<keyword evidence="4" id="KW-0862">Zinc</keyword>
<evidence type="ECO:0000256" key="3">
    <source>
        <dbReference type="ARBA" id="ARBA00023027"/>
    </source>
</evidence>
<keyword evidence="4" id="KW-0479">Metal-binding</keyword>
<evidence type="ECO:0000256" key="1">
    <source>
        <dbReference type="ARBA" id="ARBA00012928"/>
    </source>
</evidence>
<keyword evidence="7" id="KW-1185">Reference proteome</keyword>
<dbReference type="InterPro" id="IPR026591">
    <property type="entry name" value="Sirtuin_cat_small_dom_sf"/>
</dbReference>